<name>A0A3N4IET8_ASCIM</name>
<protein>
    <submittedName>
        <fullName evidence="1">Uncharacterized protein</fullName>
    </submittedName>
</protein>
<reference evidence="1 2" key="1">
    <citation type="journal article" date="2018" name="Nat. Ecol. Evol.">
        <title>Pezizomycetes genomes reveal the molecular basis of ectomycorrhizal truffle lifestyle.</title>
        <authorList>
            <person name="Murat C."/>
            <person name="Payen T."/>
            <person name="Noel B."/>
            <person name="Kuo A."/>
            <person name="Morin E."/>
            <person name="Chen J."/>
            <person name="Kohler A."/>
            <person name="Krizsan K."/>
            <person name="Balestrini R."/>
            <person name="Da Silva C."/>
            <person name="Montanini B."/>
            <person name="Hainaut M."/>
            <person name="Levati E."/>
            <person name="Barry K.W."/>
            <person name="Belfiori B."/>
            <person name="Cichocki N."/>
            <person name="Clum A."/>
            <person name="Dockter R.B."/>
            <person name="Fauchery L."/>
            <person name="Guy J."/>
            <person name="Iotti M."/>
            <person name="Le Tacon F."/>
            <person name="Lindquist E.A."/>
            <person name="Lipzen A."/>
            <person name="Malagnac F."/>
            <person name="Mello A."/>
            <person name="Molinier V."/>
            <person name="Miyauchi S."/>
            <person name="Poulain J."/>
            <person name="Riccioni C."/>
            <person name="Rubini A."/>
            <person name="Sitrit Y."/>
            <person name="Splivallo R."/>
            <person name="Traeger S."/>
            <person name="Wang M."/>
            <person name="Zifcakova L."/>
            <person name="Wipf D."/>
            <person name="Zambonelli A."/>
            <person name="Paolocci F."/>
            <person name="Nowrousian M."/>
            <person name="Ottonello S."/>
            <person name="Baldrian P."/>
            <person name="Spatafora J.W."/>
            <person name="Henrissat B."/>
            <person name="Nagy L.G."/>
            <person name="Aury J.M."/>
            <person name="Wincker P."/>
            <person name="Grigoriev I.V."/>
            <person name="Bonfante P."/>
            <person name="Martin F.M."/>
        </authorList>
    </citation>
    <scope>NUCLEOTIDE SEQUENCE [LARGE SCALE GENOMIC DNA]</scope>
    <source>
        <strain evidence="1 2">RN42</strain>
    </source>
</reference>
<keyword evidence="2" id="KW-1185">Reference proteome</keyword>
<evidence type="ECO:0000313" key="2">
    <source>
        <dbReference type="Proteomes" id="UP000275078"/>
    </source>
</evidence>
<dbReference type="Proteomes" id="UP000275078">
    <property type="component" value="Unassembled WGS sequence"/>
</dbReference>
<dbReference type="AlphaFoldDB" id="A0A3N4IET8"/>
<gene>
    <name evidence="1" type="ORF">BJ508DRAFT_412681</name>
</gene>
<sequence>MASTQPPQQPRGFLSLPPEIHTLVGAHLALGSLSALIRTCHVVRASYDYSFVLRLAYLITLNIAEWHRYTLLPDLCEPPCDPSCDQGDCYGLCDTISDNTPENDDPRHQPLVNDLWETVCSRQSTDVIKRVLVTANVWENPKKMVLLLAEAVKHCRSEDTRKNHYHDETGIRTVEMMISRVVEIRDYLPKDFEELYYPARHAMGSSRIRCLKLLHAAGLCPQPQDSKSLEPLIQFGFRDLAPHKEIIHWPMRQKFEVIEYAIRNLGASLLRSRRPDGTQPVSFLDAFLQDARASSCKATDEGDMRADEVYERVLCLFKEAGVTKLEQRLQDALGFECSPPIVKAFLKTGFYLGPYEHGMNHHLHAFATWGNWRDSREVMELLVAQGCCIDVKDRRGETALLKLILNEVYHCQKSQEEIQKWSAVQEEENQQRVHKDRKRLQSHMINGADTFAVSNAGYSPITAAMFLGWPAMIHDLIELDPRREERYGQLTPSEIYQKWEQDDEMWKRLVYKGTFLRYDLEPQLVKVPKVKQDEIDYLGLKENKRKLFRRGFHGYRR</sequence>
<accession>A0A3N4IET8</accession>
<organism evidence="1 2">
    <name type="scientific">Ascobolus immersus RN42</name>
    <dbReference type="NCBI Taxonomy" id="1160509"/>
    <lineage>
        <taxon>Eukaryota</taxon>
        <taxon>Fungi</taxon>
        <taxon>Dikarya</taxon>
        <taxon>Ascomycota</taxon>
        <taxon>Pezizomycotina</taxon>
        <taxon>Pezizomycetes</taxon>
        <taxon>Pezizales</taxon>
        <taxon>Ascobolaceae</taxon>
        <taxon>Ascobolus</taxon>
    </lineage>
</organism>
<dbReference type="EMBL" id="ML119658">
    <property type="protein sequence ID" value="RPA84635.1"/>
    <property type="molecule type" value="Genomic_DNA"/>
</dbReference>
<dbReference type="InterPro" id="IPR036770">
    <property type="entry name" value="Ankyrin_rpt-contain_sf"/>
</dbReference>
<proteinExistence type="predicted"/>
<dbReference type="Gene3D" id="1.25.40.20">
    <property type="entry name" value="Ankyrin repeat-containing domain"/>
    <property type="match status" value="1"/>
</dbReference>
<dbReference type="SUPFAM" id="SSF48403">
    <property type="entry name" value="Ankyrin repeat"/>
    <property type="match status" value="1"/>
</dbReference>
<evidence type="ECO:0000313" key="1">
    <source>
        <dbReference type="EMBL" id="RPA84635.1"/>
    </source>
</evidence>